<dbReference type="Gene3D" id="3.30.310.70">
    <property type="entry name" value="TT1751-like domain"/>
    <property type="match status" value="1"/>
</dbReference>
<dbReference type="InterPro" id="IPR035923">
    <property type="entry name" value="TT1751-like_sf"/>
</dbReference>
<sequence>MASYGFSVTVKGDVEAVRERVIEALKAEGFGVLTEIDVQRTLKEKLGEDMRPYRILGACNPPLAHRALTAEPGVGLLLPCNVVVREVADGEVEVAFMDPESVLGVVGNPALAPLGAEVKTRLERVRDAVAG</sequence>
<protein>
    <submittedName>
        <fullName evidence="2">Uncharacterized protein (DUF302 family)</fullName>
    </submittedName>
</protein>
<gene>
    <name evidence="2" type="ORF">EDC57_2145</name>
</gene>
<comment type="caution">
    <text evidence="2">The sequence shown here is derived from an EMBL/GenBank/DDBJ whole genome shotgun (WGS) entry which is preliminary data.</text>
</comment>
<evidence type="ECO:0000313" key="2">
    <source>
        <dbReference type="EMBL" id="ROR29475.1"/>
    </source>
</evidence>
<dbReference type="EMBL" id="RJVI01000003">
    <property type="protein sequence ID" value="ROR29475.1"/>
    <property type="molecule type" value="Genomic_DNA"/>
</dbReference>
<accession>A0A3N1XS67</accession>
<dbReference type="PANTHER" id="PTHR38342">
    <property type="entry name" value="SLR5037 PROTEIN"/>
    <property type="match status" value="1"/>
</dbReference>
<name>A0A3N1XS67_9GAMM</name>
<feature type="domain" description="DUF302" evidence="1">
    <location>
        <begin position="36"/>
        <end position="99"/>
    </location>
</feature>
<dbReference type="SUPFAM" id="SSF103247">
    <property type="entry name" value="TT1751-like"/>
    <property type="match status" value="1"/>
</dbReference>
<proteinExistence type="predicted"/>
<dbReference type="CDD" id="cd14797">
    <property type="entry name" value="DUF302"/>
    <property type="match status" value="1"/>
</dbReference>
<dbReference type="PANTHER" id="PTHR38342:SF1">
    <property type="entry name" value="SLR5037 PROTEIN"/>
    <property type="match status" value="1"/>
</dbReference>
<dbReference type="Pfam" id="PF03625">
    <property type="entry name" value="DUF302"/>
    <property type="match status" value="1"/>
</dbReference>
<dbReference type="AlphaFoldDB" id="A0A3N1XS67"/>
<dbReference type="Proteomes" id="UP000276634">
    <property type="component" value="Unassembled WGS sequence"/>
</dbReference>
<dbReference type="InterPro" id="IPR016796">
    <property type="entry name" value="UCP021774"/>
</dbReference>
<organism evidence="2 3">
    <name type="scientific">Inmirania thermothiophila</name>
    <dbReference type="NCBI Taxonomy" id="1750597"/>
    <lineage>
        <taxon>Bacteria</taxon>
        <taxon>Pseudomonadati</taxon>
        <taxon>Pseudomonadota</taxon>
        <taxon>Gammaproteobacteria</taxon>
        <taxon>Chromatiales</taxon>
        <taxon>Ectothiorhodospiraceae</taxon>
        <taxon>Inmirania</taxon>
    </lineage>
</organism>
<keyword evidence="3" id="KW-1185">Reference proteome</keyword>
<evidence type="ECO:0000259" key="1">
    <source>
        <dbReference type="Pfam" id="PF03625"/>
    </source>
</evidence>
<evidence type="ECO:0000313" key="3">
    <source>
        <dbReference type="Proteomes" id="UP000276634"/>
    </source>
</evidence>
<dbReference type="PIRSF" id="PIRSF021774">
    <property type="entry name" value="UCP021774"/>
    <property type="match status" value="1"/>
</dbReference>
<dbReference type="InterPro" id="IPR005180">
    <property type="entry name" value="DUF302"/>
</dbReference>
<reference evidence="2 3" key="1">
    <citation type="submission" date="2018-11" db="EMBL/GenBank/DDBJ databases">
        <title>Genomic Encyclopedia of Type Strains, Phase IV (KMG-IV): sequencing the most valuable type-strain genomes for metagenomic binning, comparative biology and taxonomic classification.</title>
        <authorList>
            <person name="Goeker M."/>
        </authorList>
    </citation>
    <scope>NUCLEOTIDE SEQUENCE [LARGE SCALE GENOMIC DNA]</scope>
    <source>
        <strain evidence="2 3">DSM 100275</strain>
    </source>
</reference>
<dbReference type="OrthoDB" id="9791067at2"/>